<proteinExistence type="predicted"/>
<dbReference type="AlphaFoldDB" id="A0AAV5U7B9"/>
<protein>
    <recommendedName>
        <fullName evidence="3">Secreted protein</fullName>
    </recommendedName>
</protein>
<accession>A0AAV5U7B9</accession>
<comment type="caution">
    <text evidence="1">The sequence shown here is derived from an EMBL/GenBank/DDBJ whole genome shotgun (WGS) entry which is preliminary data.</text>
</comment>
<organism evidence="1 2">
    <name type="scientific">Pristionchus entomophagus</name>
    <dbReference type="NCBI Taxonomy" id="358040"/>
    <lineage>
        <taxon>Eukaryota</taxon>
        <taxon>Metazoa</taxon>
        <taxon>Ecdysozoa</taxon>
        <taxon>Nematoda</taxon>
        <taxon>Chromadorea</taxon>
        <taxon>Rhabditida</taxon>
        <taxon>Rhabditina</taxon>
        <taxon>Diplogasteromorpha</taxon>
        <taxon>Diplogasteroidea</taxon>
        <taxon>Neodiplogasteridae</taxon>
        <taxon>Pristionchus</taxon>
    </lineage>
</organism>
<sequence>MLALLLLATVAVAQYQYPTTCESPRLNKCLTDVFGDGEYGLGVSTDTATLQRILKDYTILNNWFLSQWGRDDGIDTIVKNCNGLTNLYHCLGGPVCFSMKNMLQDQGISKEDAYAVRGVLAEYGFNCGAGLGTMLSGNIKCIQNAISSSQDYLKGCTATYLNNVLHDEPRACSYANQLALCYMTPFHLSECRTEQDSDTWWACNSQREFVAPQFGYCYNEMACTEQPLGAFLEQHHTVNADGSHTLRLPDLVQKSEKEGFKTVRGKEFTIRL</sequence>
<gene>
    <name evidence="1" type="ORF">PENTCL1PPCAC_24960</name>
</gene>
<reference evidence="1" key="1">
    <citation type="submission" date="2023-10" db="EMBL/GenBank/DDBJ databases">
        <title>Genome assembly of Pristionchus species.</title>
        <authorList>
            <person name="Yoshida K."/>
            <person name="Sommer R.J."/>
        </authorList>
    </citation>
    <scope>NUCLEOTIDE SEQUENCE</scope>
    <source>
        <strain evidence="1">RS0144</strain>
    </source>
</reference>
<name>A0AAV5U7B9_9BILA</name>
<dbReference type="EMBL" id="BTSX01000006">
    <property type="protein sequence ID" value="GMT02786.1"/>
    <property type="molecule type" value="Genomic_DNA"/>
</dbReference>
<evidence type="ECO:0008006" key="3">
    <source>
        <dbReference type="Google" id="ProtNLM"/>
    </source>
</evidence>
<keyword evidence="2" id="KW-1185">Reference proteome</keyword>
<evidence type="ECO:0000313" key="2">
    <source>
        <dbReference type="Proteomes" id="UP001432027"/>
    </source>
</evidence>
<dbReference type="PANTHER" id="PTHR34311:SF5">
    <property type="entry name" value="SECRETED PROTEIN"/>
    <property type="match status" value="1"/>
</dbReference>
<dbReference type="PANTHER" id="PTHR34311">
    <property type="entry name" value="PROTEIN CBG21698-RELATED"/>
    <property type="match status" value="1"/>
</dbReference>
<evidence type="ECO:0000313" key="1">
    <source>
        <dbReference type="EMBL" id="GMT02786.1"/>
    </source>
</evidence>
<dbReference type="Proteomes" id="UP001432027">
    <property type="component" value="Unassembled WGS sequence"/>
</dbReference>